<proteinExistence type="inferred from homology"/>
<evidence type="ECO:0000256" key="1">
    <source>
        <dbReference type="ARBA" id="ARBA00007177"/>
    </source>
</evidence>
<name>A0A934TKX5_9RHOB</name>
<organism evidence="3 4">
    <name type="scientific">Rhodobaculum claviforme</name>
    <dbReference type="NCBI Taxonomy" id="1549854"/>
    <lineage>
        <taxon>Bacteria</taxon>
        <taxon>Pseudomonadati</taxon>
        <taxon>Pseudomonadota</taxon>
        <taxon>Alphaproteobacteria</taxon>
        <taxon>Rhodobacterales</taxon>
        <taxon>Paracoccaceae</taxon>
        <taxon>Rhodobaculum</taxon>
    </lineage>
</organism>
<evidence type="ECO:0008006" key="5">
    <source>
        <dbReference type="Google" id="ProtNLM"/>
    </source>
</evidence>
<protein>
    <recommendedName>
        <fullName evidence="5">Urease accessory protein UreD</fullName>
    </recommendedName>
</protein>
<dbReference type="InterPro" id="IPR002669">
    <property type="entry name" value="UreD"/>
</dbReference>
<dbReference type="Proteomes" id="UP000706333">
    <property type="component" value="Unassembled WGS sequence"/>
</dbReference>
<sequence>MLDARPPQTMQRSRGAAAVRLAGRRIVDLRQSGAAKAFLPRSHAPVPEVVFLNTSGGLTAGDRLEWRLELDAATAAVATTQTAERGYAATGDPARVVVDLRLGAGAALDWLPQETILYDNARLGRRTRVEMAADARLVWAEMLVLGRVAMGEQLAEVSLHDRREIHRGGRLALLEPVRLARGVKLNHPEAIALITD</sequence>
<gene>
    <name evidence="3" type="ORF">CCR87_08740</name>
</gene>
<keyword evidence="2" id="KW-0143">Chaperone</keyword>
<dbReference type="HAMAP" id="MF_01384">
    <property type="entry name" value="UreD"/>
    <property type="match status" value="1"/>
</dbReference>
<dbReference type="EMBL" id="NHSD01000244">
    <property type="protein sequence ID" value="MBK5927411.1"/>
    <property type="molecule type" value="Genomic_DNA"/>
</dbReference>
<dbReference type="PANTHER" id="PTHR33643:SF1">
    <property type="entry name" value="UREASE ACCESSORY PROTEIN D"/>
    <property type="match status" value="1"/>
</dbReference>
<feature type="non-terminal residue" evidence="3">
    <location>
        <position position="196"/>
    </location>
</feature>
<evidence type="ECO:0000256" key="2">
    <source>
        <dbReference type="ARBA" id="ARBA00023186"/>
    </source>
</evidence>
<comment type="caution">
    <text evidence="3">The sequence shown here is derived from an EMBL/GenBank/DDBJ whole genome shotgun (WGS) entry which is preliminary data.</text>
</comment>
<dbReference type="Pfam" id="PF01774">
    <property type="entry name" value="UreD"/>
    <property type="match status" value="1"/>
</dbReference>
<evidence type="ECO:0000313" key="3">
    <source>
        <dbReference type="EMBL" id="MBK5927411.1"/>
    </source>
</evidence>
<dbReference type="PANTHER" id="PTHR33643">
    <property type="entry name" value="UREASE ACCESSORY PROTEIN D"/>
    <property type="match status" value="1"/>
</dbReference>
<comment type="similarity">
    <text evidence="1">Belongs to the UreD family.</text>
</comment>
<accession>A0A934TKX5</accession>
<reference evidence="3" key="2">
    <citation type="journal article" date="2020" name="Microorganisms">
        <title>Osmotic Adaptation and Compatible Solute Biosynthesis of Phototrophic Bacteria as Revealed from Genome Analyses.</title>
        <authorList>
            <person name="Imhoff J.F."/>
            <person name="Rahn T."/>
            <person name="Kunzel S."/>
            <person name="Keller A."/>
            <person name="Neulinger S.C."/>
        </authorList>
    </citation>
    <scope>NUCLEOTIDE SEQUENCE</scope>
    <source>
        <strain evidence="3">LMG 28126</strain>
    </source>
</reference>
<keyword evidence="4" id="KW-1185">Reference proteome</keyword>
<reference evidence="3" key="1">
    <citation type="submission" date="2017-05" db="EMBL/GenBank/DDBJ databases">
        <authorList>
            <person name="Imhoff J.F."/>
            <person name="Rahn T."/>
            <person name="Kuenzel S."/>
            <person name="Neulinger S.C."/>
        </authorList>
    </citation>
    <scope>NUCLEOTIDE SEQUENCE</scope>
    <source>
        <strain evidence="3">LMG 28126</strain>
    </source>
</reference>
<evidence type="ECO:0000313" key="4">
    <source>
        <dbReference type="Proteomes" id="UP000706333"/>
    </source>
</evidence>
<dbReference type="AlphaFoldDB" id="A0A934TKX5"/>
<dbReference type="GO" id="GO:0016151">
    <property type="term" value="F:nickel cation binding"/>
    <property type="evidence" value="ECO:0007669"/>
    <property type="project" value="InterPro"/>
</dbReference>